<sequence length="4291" mass="443720">MLLLTLSILLILLFFGTPFYGRQLLSRIPGDTKISAAAVSGPLWRPTLRGVRIEGPGLSGRADEVTLGVRSLDLGGQQARITGRVKGADVNVDLKKVLSQPAQGGWRVWPEDLDVQDVRVNVNSGGLALPNARLTVSGRDGTLNVRAVSKNGTANVAARYAVENGDLAATADVRADATLLRQYWNGVRGGEFRGRYTLRGGDVRGDLTLTGGLLIVPEASFVTVRDIRGEVHQRGDQFDTTLAGVGLGGPVTLKGKANLARERWDITAQATPNVSNLARAFGVDGSGVLKLQATAGGWDRSSVEVNASGAKGEIASVPFRDLVAAYRLTADGTSVATGSAETRLLDENQHVAATWKLGESVVATATGHLLRDPLRVTATLKGDQLTAAGEALAGRVRASYDLRTGATSASVDGRPSGVLIRGTANGTPSDLRLRIKQLEYEGLTFSGTGRYGSKGLALNLGNLQATLSPKGIGTWTAKNFEFSGINLNGSGRFDVNAKQLDGRLATNVPLVNGPLAGPVNVDLAQNRASWAFERGNASWRDGSFALALRGLNVAGYETTGDITYRDGGLFGQARASGPDANVTVRGLGTRATLDGSVRGVRVVGETRLSGDFATTLRAVEADVNANVRFQDGVRFDVTSRKETLRGTVRDGQVNAQGTVDLAAFRALTGIRDLTGRAVVTFQQGRGNATLDAAALGATLRASAVGSLNDVRLRIKQLEYEGLTFSGTGRYGSKGLALNLGNLQATLSPKGIGTWTAKNFEVSGVNLNGSGRFDVNAKQLDGRLAANVPLINSPLAGPVNVDLAQNRASWAFQRGNASWRDGTVALALRGLNVAGYETTGEITYRDGDVHGLLRASGPDANVTVRGLGQNAALNGSVRGAQVRGQTSLSRDFATTLALVGSDVRANVRFQNGVRFDVTSRKETLHGTVRDGQVNAQGAVDLTAFRALTGIRDLTGRAVVTFQQGRGNATLDAAALGATLRASAVGSLNDVRLRIKQLEYEGLTFSGTGRYGSKGLALNLGNLQATLSPKGLGTWTAKNFEFSGINLNGSGRFDVNAKQLDGRLAANVPLVNSPLAGLVNVDLAQNRASWTFERGNASWRGDEFGLSVRGLNVAGYDTTGDITYRDGDVHGLLRASGPDANVTVRGLGQNATLNGSVRGVRLVGETRLSGDFATTLRAVEADVNANVRFQDGVRFDVTSRKETLRGTVRDGQVNAQGTVDLAAFRALTGIRDLTGRAVVTFQQGRGNATLDAAALGATLRASAVGSLDNIRLDIKRLAYEGLAFSGTGRYGSQGLALNLGNLQATLSPKGIGTWTAKNFEVSGVNLNGSGRFDVNAKQLDGRLAANVPLVNGPLAGPVNVDLAQNRASWAFQRGNASWRDGTVALALRGLNVAGYETTGDITYRDGGLFGQARASGPDANVTVRGLGTRATLDGSVRGVRVVGETRLSGDFATTLRAVEADVNANVRFQDGVRFDVTSRKETLRGTVRNGQVSARGALDLAAFRALTGIGDLTGRADVSFQQGRGYATLDAAALGARVNGSVEGTLDGFTARLKGEYSNATFDVAGRVYPNVDVSGPLTWQGQTVSASLSGRFDALRWTATGRTGPLDVSGVRVPAQTLRAAGTLTPTLGASGRLGDLTFVYDGRSVRATGTQVFEALGETGRLSIDGTFGANFAGRLSANATLGEFTVAANGPWRALSVSGRGRGFTASGRLDAETLSYEAKVRGRLAPYFVNATLSGRAAAIRAHGELFDAGGGSARFDATSLQSWQARVSDLTVGDRRVNGNLSASEGLVSGELTGAGLRLRADRGRVVLDGSVAGTRIDGTASVRLPNDVKDVSLRVTGAWGTAEAGGGLDTLRGRVRLNRQGAELSGVRAELPEVTLPLTLFPTRLEARVGDLTYIQGAFGGSQALPYVLGADRGTATILGRGTTIAVRLAGPARGDLAVLPSLKGDVSVSLSAARSLLPSEVRTDFTPGEARVQVNGSTATVSLVGTRLLNGPLTARGEVSWEDGVRATGAVRHPDVAVDLSFDGRDLRGENLVANLGVLRRFVDVGALRGAARGRFTLPNLDVNRASADLSVEANRDDARVAGAVTIRSGAVGANVTGEVARRGFAVHGDLLPRANATFEVAGLNGVLTGDVRREARISARGRVEGRDVTLGGTLSTTNVVLTGAVDGASFDVRASNTSGEWRGDGRANVPTLRAFADVEGRASATFSGSLSDVRGTVLGEVSGAALFANVHFDGARLAVTSLRAERADLGFVTASGEVYPSLKLVGSANVTAVLPGRYDVSVGGILSKLDVRASGRTNGASVDGTSVTVPDTALSARLLGQDWRVDASGPSLNAQAHGSVDAGLESASLDGRVDVAWRDGRVTLAGPLGWSAASGWSGAARVSGRAFEADVDVRAVGSGGLTLQGNVAQGRVTATFPRDFPSTPSGRLDLAAFDVGSVWGRAGELSLTGRADVSGTWQRPTAVLSGALTDARGDLSGALSGSFSDGNVTARFDGTALRGSATIRGGQIEASVEARQVRLARLVPAEWNVARLDLDGSATVTAGGGRDVQVVARNLNVNGEQSDVGAFTVRGSATWTPRRVDADLVANVRDTTLTARGSLPQGVRVSAQSFELPSVGRISGTATLTGDLTDPAVSGNVELARTEGTARALVFGRLRSPRAHVTADLRGDVQGRLFADVRSVSFSPVGVDVRLYGTATSGTNRVNLDLAGMWPNLRGELRGRVRTLPDEVVVRGDGTGRYVLSAGSLLQGDVTLAGLVPTFDLNARVTPLALLGASGTGGLTVAGGGSVTAPRLTVAGSFASVERSGVRLDDLAVRGTLDGRGYELTASQGGRDVATLRQATLDVRGLALRAFGADIVASGRASTNGPVDATLSANGPLSGEATVRYDGGRVTARGRVAASGATAAFDATGSEAGGWNGAVRVGGLPEALVTGDVPLTLGGTFAQPTLKGGAVVLGANVALSASIEGATARLTDGPSTRASGTLRITSDALSGDVRLARDGLDVAATVSGSPGDPAATLDASFRGLALRGTVRSAGGSLIVSDGRAEGRVTVTRERVDIDVPGLDLGALDAFEVQGRLSARGSLDFTSVRPTLALDAGLTGVERAGVRIADLAVRAEGPVDSLAVRASQAGQVVATLEGQDVTLTNLAATVAGLDVTASGRATLAATADVTVKTRGAVEAEAAVKYAEGRVSASGRAAVGGANATFDVTGSEANGWNGTARVTGLPEALLTREARLTLGGSFSSPTVRGDAGLLGANALLSASASGVVVRLADGPTTRASGAVQVRADKLDGNIRLARDGFDVAATVGGTLSEPTANVDAAFGGWTARGRVGTAGGELTVSDGRREGRAIVTRERVDLDLPGLDLASLRVPEVRGTVTGQGTYEFASNRGSFAGRVAGALGDLTIPVVDVPLAGDLDVRATFSEGRVTADAKIATSKGTVAARVTNLSPLQGTVTANLRSGDGTLEGSLTLAEAGVSGRVTASGYPLTASGVTARLDASLGVTNDEVALRGTLSSDVGRVTLDGSGNARSLLADFAPALGYRARSEGASYRLDARLEGVSLAELKVAPNLRGRVSGNATFADGGATFVLRSTDLESGGTTLPARVEGTLFDDEWRLRGTLGDSQFVGSLTAGIVTGRFTLSALPVSSLLEAFSGELPGSGEVTGVARVTAPLSDLLSGRVDVAAERIRVSSGGDVLTGSGSLTYANRELPNVNVQLSGAGAWDVQGRFTRAETNLRASFRGTTFTPVLGLVPTLRDAEPSLRGDLEVLVGGSYDAPTAVVTGANLSGSLADVAFTVPSLRASLTTAGDLTATAQVATRGLLAANGTVTASGTFVGGALSGTRVSYDGDLATQQTGRFERVRADIVQAGRGYTLDATVNQGGVARITGDLLPDTRLTVTARGLTPTLGFIYGRESNVDATATITSRGSDFVVDGAVTLNRLLIGRVDAPSGVTPPPGQSSTDARANTFVSPLPQELRTFPVPTEERPQESSPLLSRVVFDGIPVRAPNGVRVDENLARAELATNGLVLSGRANAPRITGEIHAVRGNLFLRENEFLVQNGSAVFDGSSAFPRLQLLARGDVPDGSARVTVNVSITGEFVNDSQGSGLRLDTRFSSPNRRANGAAYGESELYALLAYGTSDIGAVPDAATLLQSGIRTALNVFVLGEVERNLARALGLDVVRLRTNLLSGESDFRAQLTLGTYLSRDFFVQYQVDLTGATSGQGLLDARYTTPDNRFTFSVSTPIVGLDFSTIRPSLSVAYNLSDRESLQFGVRSGPSTTLRFGYSFRF</sequence>
<gene>
    <name evidence="6" type="ORF">DES52_104193</name>
</gene>
<feature type="domain" description="Translocation and assembly module TamB C-terminal" evidence="5">
    <location>
        <begin position="3880"/>
        <end position="4226"/>
    </location>
</feature>
<evidence type="ECO:0000259" key="5">
    <source>
        <dbReference type="Pfam" id="PF04357"/>
    </source>
</evidence>
<accession>A0A318SA33</accession>
<dbReference type="EMBL" id="QJSX01000004">
    <property type="protein sequence ID" value="PYE54920.1"/>
    <property type="molecule type" value="Genomic_DNA"/>
</dbReference>
<reference evidence="6 7" key="1">
    <citation type="submission" date="2018-06" db="EMBL/GenBank/DDBJ databases">
        <title>Genomic Encyclopedia of Type Strains, Phase IV (KMG-IV): sequencing the most valuable type-strain genomes for metagenomic binning, comparative biology and taxonomic classification.</title>
        <authorList>
            <person name="Goeker M."/>
        </authorList>
    </citation>
    <scope>NUCLEOTIDE SEQUENCE [LARGE SCALE GENOMIC DNA]</scope>
    <source>
        <strain evidence="6 7">DSM 18048</strain>
    </source>
</reference>
<keyword evidence="4" id="KW-0472">Membrane</keyword>
<evidence type="ECO:0000313" key="6">
    <source>
        <dbReference type="EMBL" id="PYE54920.1"/>
    </source>
</evidence>
<proteinExistence type="predicted"/>
<evidence type="ECO:0000256" key="2">
    <source>
        <dbReference type="ARBA" id="ARBA00022692"/>
    </source>
</evidence>
<keyword evidence="3" id="KW-1133">Transmembrane helix</keyword>
<name>A0A318SA33_9DEIO</name>
<organism evidence="6 7">
    <name type="scientific">Deinococcus yavapaiensis KR-236</name>
    <dbReference type="NCBI Taxonomy" id="694435"/>
    <lineage>
        <taxon>Bacteria</taxon>
        <taxon>Thermotogati</taxon>
        <taxon>Deinococcota</taxon>
        <taxon>Deinococci</taxon>
        <taxon>Deinococcales</taxon>
        <taxon>Deinococcaceae</taxon>
        <taxon>Deinococcus</taxon>
    </lineage>
</organism>
<protein>
    <submittedName>
        <fullName evidence="6">Autotransporter translocation and assembly factor TamB</fullName>
    </submittedName>
</protein>
<keyword evidence="2" id="KW-0812">Transmembrane</keyword>
<comment type="subcellular location">
    <subcellularLocation>
        <location evidence="1">Membrane</location>
        <topology evidence="1">Single-pass membrane protein</topology>
    </subcellularLocation>
</comment>
<evidence type="ECO:0000256" key="4">
    <source>
        <dbReference type="ARBA" id="ARBA00023136"/>
    </source>
</evidence>
<keyword evidence="7" id="KW-1185">Reference proteome</keyword>
<evidence type="ECO:0000256" key="1">
    <source>
        <dbReference type="ARBA" id="ARBA00004167"/>
    </source>
</evidence>
<comment type="caution">
    <text evidence="6">The sequence shown here is derived from an EMBL/GenBank/DDBJ whole genome shotgun (WGS) entry which is preliminary data.</text>
</comment>
<dbReference type="GO" id="GO:0005886">
    <property type="term" value="C:plasma membrane"/>
    <property type="evidence" value="ECO:0007669"/>
    <property type="project" value="InterPro"/>
</dbReference>
<evidence type="ECO:0000313" key="7">
    <source>
        <dbReference type="Proteomes" id="UP000248326"/>
    </source>
</evidence>
<dbReference type="Proteomes" id="UP000248326">
    <property type="component" value="Unassembled WGS sequence"/>
</dbReference>
<dbReference type="Pfam" id="PF04357">
    <property type="entry name" value="TamB"/>
    <property type="match status" value="1"/>
</dbReference>
<evidence type="ECO:0000256" key="3">
    <source>
        <dbReference type="ARBA" id="ARBA00022989"/>
    </source>
</evidence>
<dbReference type="GO" id="GO:0009306">
    <property type="term" value="P:protein secretion"/>
    <property type="evidence" value="ECO:0007669"/>
    <property type="project" value="InterPro"/>
</dbReference>
<dbReference type="InterPro" id="IPR007452">
    <property type="entry name" value="TamB_C"/>
</dbReference>